<dbReference type="InterPro" id="IPR005247">
    <property type="entry name" value="YbhB_YbcL/LppC-like"/>
</dbReference>
<gene>
    <name evidence="1" type="ORF">GMST_00740</name>
</gene>
<dbReference type="EMBL" id="BLXX01000001">
    <property type="protein sequence ID" value="GFO57749.1"/>
    <property type="molecule type" value="Genomic_DNA"/>
</dbReference>
<dbReference type="AlphaFoldDB" id="A0A6V8MDJ6"/>
<sequence length="153" mass="16920">MKEQQEMRLTSPAFKDGEAIPEKYTCDGDNVNPPLALAYVPPGTKSLALVIDDPDAPHGTFTHWMVWNISPRQERIEENAELRETVCGRNSWGHNSYGGPCPPSGTHHYHFMLYALNATLDISGNSNREALADAMEDHIIAVAQLVGLYTKKG</sequence>
<dbReference type="SUPFAM" id="SSF49777">
    <property type="entry name" value="PEBP-like"/>
    <property type="match status" value="1"/>
</dbReference>
<dbReference type="InterPro" id="IPR008914">
    <property type="entry name" value="PEBP"/>
</dbReference>
<dbReference type="NCBIfam" id="TIGR00481">
    <property type="entry name" value="YbhB/YbcL family Raf kinase inhibitor-like protein"/>
    <property type="match status" value="1"/>
</dbReference>
<name>A0A6V8MDJ6_9BACT</name>
<comment type="caution">
    <text evidence="1">The sequence shown here is derived from an EMBL/GenBank/DDBJ whole genome shotgun (WGS) entry which is preliminary data.</text>
</comment>
<evidence type="ECO:0000313" key="2">
    <source>
        <dbReference type="Proteomes" id="UP000556026"/>
    </source>
</evidence>
<proteinExistence type="predicted"/>
<dbReference type="InterPro" id="IPR036610">
    <property type="entry name" value="PEBP-like_sf"/>
</dbReference>
<protein>
    <recommendedName>
        <fullName evidence="3">YbhB/YbcL family Raf kinase inhibitor-like protein</fullName>
    </recommendedName>
</protein>
<dbReference type="Gene3D" id="3.90.280.10">
    <property type="entry name" value="PEBP-like"/>
    <property type="match status" value="1"/>
</dbReference>
<organism evidence="1 2">
    <name type="scientific">Geomonas silvestris</name>
    <dbReference type="NCBI Taxonomy" id="2740184"/>
    <lineage>
        <taxon>Bacteria</taxon>
        <taxon>Pseudomonadati</taxon>
        <taxon>Thermodesulfobacteriota</taxon>
        <taxon>Desulfuromonadia</taxon>
        <taxon>Geobacterales</taxon>
        <taxon>Geobacteraceae</taxon>
        <taxon>Geomonas</taxon>
    </lineage>
</organism>
<reference evidence="2" key="1">
    <citation type="submission" date="2020-06" db="EMBL/GenBank/DDBJ databases">
        <title>Draft genomic sequence of Geomonas sp. Red330.</title>
        <authorList>
            <person name="Itoh H."/>
            <person name="Zhenxing X."/>
            <person name="Ushijima N."/>
            <person name="Masuda Y."/>
            <person name="Shiratori Y."/>
            <person name="Senoo K."/>
        </authorList>
    </citation>
    <scope>NUCLEOTIDE SEQUENCE [LARGE SCALE GENOMIC DNA]</scope>
    <source>
        <strain evidence="2">Red330</strain>
    </source>
</reference>
<keyword evidence="2" id="KW-1185">Reference proteome</keyword>
<dbReference type="RefSeq" id="WP_198424522.1">
    <property type="nucleotide sequence ID" value="NZ_BLXX01000001.1"/>
</dbReference>
<dbReference type="Proteomes" id="UP000556026">
    <property type="component" value="Unassembled WGS sequence"/>
</dbReference>
<dbReference type="PANTHER" id="PTHR30289:SF1">
    <property type="entry name" value="PEBP (PHOSPHATIDYLETHANOLAMINE-BINDING PROTEIN) FAMILY PROTEIN"/>
    <property type="match status" value="1"/>
</dbReference>
<dbReference type="CDD" id="cd00865">
    <property type="entry name" value="PEBP_bact_arch"/>
    <property type="match status" value="1"/>
</dbReference>
<evidence type="ECO:0000313" key="1">
    <source>
        <dbReference type="EMBL" id="GFO57749.1"/>
    </source>
</evidence>
<dbReference type="Pfam" id="PF01161">
    <property type="entry name" value="PBP"/>
    <property type="match status" value="1"/>
</dbReference>
<dbReference type="PANTHER" id="PTHR30289">
    <property type="entry name" value="UNCHARACTERIZED PROTEIN YBCL-RELATED"/>
    <property type="match status" value="1"/>
</dbReference>
<evidence type="ECO:0008006" key="3">
    <source>
        <dbReference type="Google" id="ProtNLM"/>
    </source>
</evidence>
<accession>A0A6V8MDJ6</accession>